<dbReference type="InterPro" id="IPR001138">
    <property type="entry name" value="Zn2Cys6_DnaBD"/>
</dbReference>
<keyword evidence="4" id="KW-1185">Reference proteome</keyword>
<dbReference type="InterPro" id="IPR036864">
    <property type="entry name" value="Zn2-C6_fun-type_DNA-bd_sf"/>
</dbReference>
<dbReference type="Pfam" id="PF00172">
    <property type="entry name" value="Zn_clus"/>
    <property type="match status" value="1"/>
</dbReference>
<reference evidence="3" key="1">
    <citation type="submission" date="2023-06" db="EMBL/GenBank/DDBJ databases">
        <title>Genome-scale phylogeny and comparative genomics of the fungal order Sordariales.</title>
        <authorList>
            <consortium name="Lawrence Berkeley National Laboratory"/>
            <person name="Hensen N."/>
            <person name="Bonometti L."/>
            <person name="Westerberg I."/>
            <person name="Brannstrom I.O."/>
            <person name="Guillou S."/>
            <person name="Cros-Aarteil S."/>
            <person name="Calhoun S."/>
            <person name="Haridas S."/>
            <person name="Kuo A."/>
            <person name="Mondo S."/>
            <person name="Pangilinan J."/>
            <person name="Riley R."/>
            <person name="Labutti K."/>
            <person name="Andreopoulos B."/>
            <person name="Lipzen A."/>
            <person name="Chen C."/>
            <person name="Yanf M."/>
            <person name="Daum C."/>
            <person name="Ng V."/>
            <person name="Clum A."/>
            <person name="Steindorff A."/>
            <person name="Ohm R."/>
            <person name="Martin F."/>
            <person name="Silar P."/>
            <person name="Natvig D."/>
            <person name="Lalanne C."/>
            <person name="Gautier V."/>
            <person name="Ament-Velasquez S.L."/>
            <person name="Kruys A."/>
            <person name="Hutchinson M.I."/>
            <person name="Powell A.J."/>
            <person name="Barry K."/>
            <person name="Miller A.N."/>
            <person name="Grigoriev I.V."/>
            <person name="Debuchy R."/>
            <person name="Gladieux P."/>
            <person name="Thoren M.H."/>
            <person name="Johannesson H."/>
        </authorList>
    </citation>
    <scope>NUCLEOTIDE SEQUENCE</scope>
    <source>
        <strain evidence="3">SMH4607-1</strain>
    </source>
</reference>
<evidence type="ECO:0000313" key="4">
    <source>
        <dbReference type="Proteomes" id="UP001172102"/>
    </source>
</evidence>
<name>A0AA40AY64_9PEZI</name>
<accession>A0AA40AY64</accession>
<protein>
    <recommendedName>
        <fullName evidence="2">Zn(2)-C6 fungal-type domain-containing protein</fullName>
    </recommendedName>
</protein>
<keyword evidence="1" id="KW-0539">Nucleus</keyword>
<evidence type="ECO:0000256" key="1">
    <source>
        <dbReference type="ARBA" id="ARBA00023242"/>
    </source>
</evidence>
<dbReference type="SUPFAM" id="SSF57701">
    <property type="entry name" value="Zn2/Cys6 DNA-binding domain"/>
    <property type="match status" value="1"/>
</dbReference>
<proteinExistence type="predicted"/>
<organism evidence="3 4">
    <name type="scientific">Lasiosphaeris hirsuta</name>
    <dbReference type="NCBI Taxonomy" id="260670"/>
    <lineage>
        <taxon>Eukaryota</taxon>
        <taxon>Fungi</taxon>
        <taxon>Dikarya</taxon>
        <taxon>Ascomycota</taxon>
        <taxon>Pezizomycotina</taxon>
        <taxon>Sordariomycetes</taxon>
        <taxon>Sordariomycetidae</taxon>
        <taxon>Sordariales</taxon>
        <taxon>Lasiosphaeriaceae</taxon>
        <taxon>Lasiosphaeris</taxon>
    </lineage>
</organism>
<gene>
    <name evidence="3" type="ORF">B0H67DRAFT_567387</name>
</gene>
<dbReference type="GO" id="GO:0000981">
    <property type="term" value="F:DNA-binding transcription factor activity, RNA polymerase II-specific"/>
    <property type="evidence" value="ECO:0007669"/>
    <property type="project" value="InterPro"/>
</dbReference>
<dbReference type="EMBL" id="JAUKUA010000002">
    <property type="protein sequence ID" value="KAK0724166.1"/>
    <property type="molecule type" value="Genomic_DNA"/>
</dbReference>
<evidence type="ECO:0000259" key="2">
    <source>
        <dbReference type="Pfam" id="PF00172"/>
    </source>
</evidence>
<feature type="domain" description="Zn(2)-C6 fungal-type" evidence="2">
    <location>
        <begin position="23"/>
        <end position="41"/>
    </location>
</feature>
<dbReference type="GO" id="GO:0008270">
    <property type="term" value="F:zinc ion binding"/>
    <property type="evidence" value="ECO:0007669"/>
    <property type="project" value="InterPro"/>
</dbReference>
<dbReference type="AlphaFoldDB" id="A0AA40AY64"/>
<dbReference type="Gene3D" id="4.10.240.10">
    <property type="entry name" value="Zn(2)-C6 fungal-type DNA-binding domain"/>
    <property type="match status" value="1"/>
</dbReference>
<evidence type="ECO:0000313" key="3">
    <source>
        <dbReference type="EMBL" id="KAK0724166.1"/>
    </source>
</evidence>
<sequence length="104" mass="11804">MAQSAESAQSALQIRRRDKPVLSCTFCRRRKLRCDRQAPCSAYLRRAKPQDAPTAPRSGIGKLDSILGTICFLGLGFAQDWLRLTYPNYHFRQATPQHAELLQL</sequence>
<dbReference type="CDD" id="cd00067">
    <property type="entry name" value="GAL4"/>
    <property type="match status" value="1"/>
</dbReference>
<dbReference type="Proteomes" id="UP001172102">
    <property type="component" value="Unassembled WGS sequence"/>
</dbReference>
<comment type="caution">
    <text evidence="3">The sequence shown here is derived from an EMBL/GenBank/DDBJ whole genome shotgun (WGS) entry which is preliminary data.</text>
</comment>